<reference evidence="1" key="1">
    <citation type="submission" date="2022-10" db="EMBL/GenBank/DDBJ databases">
        <title>Fusarium specimens isolated from Avocado Roots.</title>
        <authorList>
            <person name="Stajich J."/>
            <person name="Roper C."/>
            <person name="Heimlech-Rivalta G."/>
        </authorList>
    </citation>
    <scope>NUCLEOTIDE SEQUENCE</scope>
    <source>
        <strain evidence="1">CF00143</strain>
    </source>
</reference>
<name>A0A9W8PR21_9HYPO</name>
<accession>A0A9W8PR21</accession>
<protein>
    <recommendedName>
        <fullName evidence="3">HNH nuclease domain-containing protein</fullName>
    </recommendedName>
</protein>
<dbReference type="OrthoDB" id="5416097at2759"/>
<dbReference type="EMBL" id="JAPDHF010000007">
    <property type="protein sequence ID" value="KAJ4015309.1"/>
    <property type="molecule type" value="Genomic_DNA"/>
</dbReference>
<comment type="caution">
    <text evidence="1">The sequence shown here is derived from an EMBL/GenBank/DDBJ whole genome shotgun (WGS) entry which is preliminary data.</text>
</comment>
<dbReference type="AlphaFoldDB" id="A0A9W8PR21"/>
<gene>
    <name evidence="1" type="ORF">NW766_005644</name>
</gene>
<keyword evidence="2" id="KW-1185">Reference proteome</keyword>
<evidence type="ECO:0008006" key="3">
    <source>
        <dbReference type="Google" id="ProtNLM"/>
    </source>
</evidence>
<organism evidence="1 2">
    <name type="scientific">Fusarium irregulare</name>
    <dbReference type="NCBI Taxonomy" id="2494466"/>
    <lineage>
        <taxon>Eukaryota</taxon>
        <taxon>Fungi</taxon>
        <taxon>Dikarya</taxon>
        <taxon>Ascomycota</taxon>
        <taxon>Pezizomycotina</taxon>
        <taxon>Sordariomycetes</taxon>
        <taxon>Hypocreomycetidae</taxon>
        <taxon>Hypocreales</taxon>
        <taxon>Nectriaceae</taxon>
        <taxon>Fusarium</taxon>
        <taxon>Fusarium incarnatum-equiseti species complex</taxon>
    </lineage>
</organism>
<dbReference type="Proteomes" id="UP001152130">
    <property type="component" value="Unassembled WGS sequence"/>
</dbReference>
<evidence type="ECO:0000313" key="2">
    <source>
        <dbReference type="Proteomes" id="UP001152130"/>
    </source>
</evidence>
<proteinExistence type="predicted"/>
<sequence length="364" mass="41460">MATAAIEKAFSPPQVSDLHRTRDERHELALKIQTRIRKAKTTRDKVGKNWEEFRLKAVHVSTILLVPIQALRDGGWLDYKLLFDVLLGRLEQMASLLKDYFTELRDIDDDSKFESPGTIQSVSEKERCCKRADNKCLFTGMAQGEVAHILPFAWNDTEGAGKTTRAVIGALYTFFSDDLITELHGLVADPADPGSSDKWWNMIYMNAQLHTLWGTAGFGLYCSDLQPHIDPGKAENVDTEYEWDITVQFHWLQHRDAKPTDRIVLEGNDNEFIMMADDQIKFEKARSEPSNNSQGNSHIDAMVMDIRATVISGNEFTLTMPKDDAFKCKKMLDVQWHIARIAAMCGAAEHPELLPDLPDYYYWN</sequence>
<evidence type="ECO:0000313" key="1">
    <source>
        <dbReference type="EMBL" id="KAJ4015309.1"/>
    </source>
</evidence>